<dbReference type="InterPro" id="IPR013022">
    <property type="entry name" value="Xyl_isomerase-like_TIM-brl"/>
</dbReference>
<gene>
    <name evidence="2" type="ORF">ACFFH4_27350</name>
</gene>
<dbReference type="SUPFAM" id="SSF51658">
    <property type="entry name" value="Xylose isomerase-like"/>
    <property type="match status" value="1"/>
</dbReference>
<protein>
    <submittedName>
        <fullName evidence="2">Sugar phosphate isomerase/epimerase family protein</fullName>
    </submittedName>
</protein>
<feature type="domain" description="Xylose isomerase-like TIM barrel" evidence="1">
    <location>
        <begin position="27"/>
        <end position="247"/>
    </location>
</feature>
<dbReference type="InterPro" id="IPR036237">
    <property type="entry name" value="Xyl_isomerase-like_sf"/>
</dbReference>
<dbReference type="Proteomes" id="UP001589833">
    <property type="component" value="Unassembled WGS sequence"/>
</dbReference>
<comment type="caution">
    <text evidence="2">The sequence shown here is derived from an EMBL/GenBank/DDBJ whole genome shotgun (WGS) entry which is preliminary data.</text>
</comment>
<keyword evidence="2" id="KW-0413">Isomerase</keyword>
<dbReference type="Pfam" id="PF01261">
    <property type="entry name" value="AP_endonuc_2"/>
    <property type="match status" value="1"/>
</dbReference>
<dbReference type="PANTHER" id="PTHR12110">
    <property type="entry name" value="HYDROXYPYRUVATE ISOMERASE"/>
    <property type="match status" value="1"/>
</dbReference>
<evidence type="ECO:0000259" key="1">
    <source>
        <dbReference type="Pfam" id="PF01261"/>
    </source>
</evidence>
<sequence>MSKHFPFTLSGLSDEAGPSLDQQIRAHVELGWEEIELRSVNGVPFYRWDDATFDDVRKRLASAGLRVSAVASCIANWHRPITAPFYYDVEELKVLSERMQALSARYVRVMSYPNDGLSEDEWRDRVMERMHLLTEEARTSGIVLLHENCSGWGGASAENTLYLLKEINNPALRLLFDSGNGISYRYDAYQFLQRVWPYVEHVHIKDGVLQHHKAMYTSPGKGESKVKECVEWLMDHQYQGILAIEPHLHLIPHLNKQGDENDLIDSYITYGRQLEKLVTQILSNREGERAFQ</sequence>
<proteinExistence type="predicted"/>
<dbReference type="InterPro" id="IPR050312">
    <property type="entry name" value="IolE/XylAMocC-like"/>
</dbReference>
<evidence type="ECO:0000313" key="2">
    <source>
        <dbReference type="EMBL" id="MFC0562544.1"/>
    </source>
</evidence>
<dbReference type="PANTHER" id="PTHR12110:SF53">
    <property type="entry name" value="BLR5974 PROTEIN"/>
    <property type="match status" value="1"/>
</dbReference>
<name>A0ABV6NP49_9BACI</name>
<dbReference type="GO" id="GO:0016853">
    <property type="term" value="F:isomerase activity"/>
    <property type="evidence" value="ECO:0007669"/>
    <property type="project" value="UniProtKB-KW"/>
</dbReference>
<accession>A0ABV6NP49</accession>
<dbReference type="RefSeq" id="WP_273847596.1">
    <property type="nucleotide sequence ID" value="NZ_JAQQWT010000028.1"/>
</dbReference>
<reference evidence="2 3" key="1">
    <citation type="submission" date="2024-09" db="EMBL/GenBank/DDBJ databases">
        <authorList>
            <person name="Sun Q."/>
            <person name="Mori K."/>
        </authorList>
    </citation>
    <scope>NUCLEOTIDE SEQUENCE [LARGE SCALE GENOMIC DNA]</scope>
    <source>
        <strain evidence="2 3">NCAIM B.02301</strain>
    </source>
</reference>
<keyword evidence="3" id="KW-1185">Reference proteome</keyword>
<organism evidence="2 3">
    <name type="scientific">Halalkalibacter alkalisediminis</name>
    <dbReference type="NCBI Taxonomy" id="935616"/>
    <lineage>
        <taxon>Bacteria</taxon>
        <taxon>Bacillati</taxon>
        <taxon>Bacillota</taxon>
        <taxon>Bacilli</taxon>
        <taxon>Bacillales</taxon>
        <taxon>Bacillaceae</taxon>
        <taxon>Halalkalibacter</taxon>
    </lineage>
</organism>
<dbReference type="EMBL" id="JBHLTR010000136">
    <property type="protein sequence ID" value="MFC0562544.1"/>
    <property type="molecule type" value="Genomic_DNA"/>
</dbReference>
<evidence type="ECO:0000313" key="3">
    <source>
        <dbReference type="Proteomes" id="UP001589833"/>
    </source>
</evidence>
<dbReference type="Gene3D" id="3.20.20.150">
    <property type="entry name" value="Divalent-metal-dependent TIM barrel enzymes"/>
    <property type="match status" value="1"/>
</dbReference>